<dbReference type="Gene3D" id="3.30.2010.10">
    <property type="entry name" value="Metalloproteases ('zincins'), catalytic domain"/>
    <property type="match status" value="1"/>
</dbReference>
<keyword evidence="5 6" id="KW-0482">Metalloprotease</keyword>
<evidence type="ECO:0000256" key="7">
    <source>
        <dbReference type="SAM" id="Phobius"/>
    </source>
</evidence>
<comment type="cofactor">
    <cofactor evidence="6">
        <name>Zn(2+)</name>
        <dbReference type="ChEBI" id="CHEBI:29105"/>
    </cofactor>
    <text evidence="6">Binds 1 zinc ion per subunit.</text>
</comment>
<dbReference type="InterPro" id="IPR001915">
    <property type="entry name" value="Peptidase_M48"/>
</dbReference>
<dbReference type="PANTHER" id="PTHR22726">
    <property type="entry name" value="METALLOENDOPEPTIDASE OMA1"/>
    <property type="match status" value="1"/>
</dbReference>
<protein>
    <submittedName>
        <fullName evidence="9">M48 family metallopeptidase</fullName>
    </submittedName>
</protein>
<feature type="domain" description="Peptidase M48" evidence="8">
    <location>
        <begin position="160"/>
        <end position="332"/>
    </location>
</feature>
<dbReference type="Pfam" id="PF01435">
    <property type="entry name" value="Peptidase_M48"/>
    <property type="match status" value="1"/>
</dbReference>
<dbReference type="Proteomes" id="UP000612680">
    <property type="component" value="Chromosome"/>
</dbReference>
<sequence>MKSFRVRYYNGKTSAIFDAMLELLPDHWVITYTDQDGALQVSRWSLAGIQADQNFTNIRVFRYGDFPEEVFETNDDSLLHAIRTEYPDRKYFRSSIFDKPAGRNMLIAGLIIGTLALILAGYFYILPFAAEKTATVVPASVEEQIGETLHENIISEEKVNKELSDVLTDFAAVVSPGEMKYPVQVTVIRKNEMNAFALPGGYIVVYDQILTKMKTKEELAALLSHEIAHIHYRHSLKSLFRSLGSYMFVSLLLNDINGIVAVLAENSNMLLNLTYSRDLETEADERAIAYMEQKHVDLKGFTGLFNLLKQNVALPAQLKILSTHPLTDERLEYAGQKVKAQTGIQPQPELDRLWQKVLNAR</sequence>
<keyword evidence="4 6" id="KW-0862">Zinc</keyword>
<keyword evidence="2" id="KW-0479">Metal-binding</keyword>
<reference evidence="9 10" key="1">
    <citation type="submission" date="2020-06" db="EMBL/GenBank/DDBJ databases">
        <title>Dyadobacter sandarakinus sp. nov., isolated from the soil of the Arctic Yellow River Station.</title>
        <authorList>
            <person name="Zhang Y."/>
            <person name="Peng F."/>
        </authorList>
    </citation>
    <scope>NUCLEOTIDE SEQUENCE [LARGE SCALE GENOMIC DNA]</scope>
    <source>
        <strain evidence="9 10">Q3-56</strain>
    </source>
</reference>
<dbReference type="PANTHER" id="PTHR22726:SF1">
    <property type="entry name" value="METALLOENDOPEPTIDASE OMA1, MITOCHONDRIAL"/>
    <property type="match status" value="1"/>
</dbReference>
<keyword evidence="1 6" id="KW-0645">Protease</keyword>
<evidence type="ECO:0000313" key="10">
    <source>
        <dbReference type="Proteomes" id="UP000612680"/>
    </source>
</evidence>
<dbReference type="CDD" id="cd07332">
    <property type="entry name" value="M48C_Oma1_like"/>
    <property type="match status" value="1"/>
</dbReference>
<gene>
    <name evidence="9" type="ORF">HWI92_15300</name>
</gene>
<organism evidence="9 10">
    <name type="scientific">Dyadobacter sandarakinus</name>
    <dbReference type="NCBI Taxonomy" id="2747268"/>
    <lineage>
        <taxon>Bacteria</taxon>
        <taxon>Pseudomonadati</taxon>
        <taxon>Bacteroidota</taxon>
        <taxon>Cytophagia</taxon>
        <taxon>Cytophagales</taxon>
        <taxon>Spirosomataceae</taxon>
        <taxon>Dyadobacter</taxon>
    </lineage>
</organism>
<keyword evidence="7" id="KW-1133">Transmembrane helix</keyword>
<name>A0ABX7I8C0_9BACT</name>
<keyword evidence="10" id="KW-1185">Reference proteome</keyword>
<dbReference type="InterPro" id="IPR051156">
    <property type="entry name" value="Mito/Outer_Membr_Metalloprot"/>
</dbReference>
<accession>A0ABX7I8C0</accession>
<evidence type="ECO:0000313" key="9">
    <source>
        <dbReference type="EMBL" id="QRR02174.1"/>
    </source>
</evidence>
<keyword evidence="7" id="KW-0812">Transmembrane</keyword>
<comment type="similarity">
    <text evidence="6">Belongs to the peptidase M48 family.</text>
</comment>
<keyword evidence="3 6" id="KW-0378">Hydrolase</keyword>
<feature type="transmembrane region" description="Helical" evidence="7">
    <location>
        <begin position="105"/>
        <end position="125"/>
    </location>
</feature>
<evidence type="ECO:0000256" key="6">
    <source>
        <dbReference type="RuleBase" id="RU003983"/>
    </source>
</evidence>
<evidence type="ECO:0000256" key="5">
    <source>
        <dbReference type="ARBA" id="ARBA00023049"/>
    </source>
</evidence>
<evidence type="ECO:0000256" key="2">
    <source>
        <dbReference type="ARBA" id="ARBA00022723"/>
    </source>
</evidence>
<evidence type="ECO:0000256" key="1">
    <source>
        <dbReference type="ARBA" id="ARBA00022670"/>
    </source>
</evidence>
<keyword evidence="7" id="KW-0472">Membrane</keyword>
<dbReference type="EMBL" id="CP056775">
    <property type="protein sequence ID" value="QRR02174.1"/>
    <property type="molecule type" value="Genomic_DNA"/>
</dbReference>
<evidence type="ECO:0000259" key="8">
    <source>
        <dbReference type="Pfam" id="PF01435"/>
    </source>
</evidence>
<dbReference type="RefSeq" id="WP_204656832.1">
    <property type="nucleotide sequence ID" value="NZ_CP056775.1"/>
</dbReference>
<evidence type="ECO:0000256" key="3">
    <source>
        <dbReference type="ARBA" id="ARBA00022801"/>
    </source>
</evidence>
<proteinExistence type="inferred from homology"/>
<evidence type="ECO:0000256" key="4">
    <source>
        <dbReference type="ARBA" id="ARBA00022833"/>
    </source>
</evidence>